<evidence type="ECO:0000313" key="1">
    <source>
        <dbReference type="EMBL" id="SOR60275.1"/>
    </source>
</evidence>
<proteinExistence type="predicted"/>
<gene>
    <name evidence="1" type="ORF">LMANV2_150127</name>
</gene>
<evidence type="ECO:0000313" key="2">
    <source>
        <dbReference type="Proteomes" id="UP000234460"/>
    </source>
</evidence>
<accession>A0AAQ1SMD5</accession>
<reference evidence="1 2" key="1">
    <citation type="submission" date="2017-11" db="EMBL/GenBank/DDBJ databases">
        <authorList>
            <person name="Lechat P."/>
        </authorList>
    </citation>
    <scope>NUCLEOTIDE SEQUENCE [LARGE SCALE GENOMIC DNA]</scope>
    <source>
        <strain evidence="1">L495</strain>
    </source>
</reference>
<organism evidence="1 2">
    <name type="scientific">Leptospira interrogans serovar Manilae</name>
    <dbReference type="NCBI Taxonomy" id="214675"/>
    <lineage>
        <taxon>Bacteria</taxon>
        <taxon>Pseudomonadati</taxon>
        <taxon>Spirochaetota</taxon>
        <taxon>Spirochaetia</taxon>
        <taxon>Leptospirales</taxon>
        <taxon>Leptospiraceae</taxon>
        <taxon>Leptospira</taxon>
    </lineage>
</organism>
<sequence length="39" mass="4567">MAKVLDAFLAIFFNEKLYKHSHEYSANLINFKESVYGID</sequence>
<dbReference type="EMBL" id="OEJX01000007">
    <property type="protein sequence ID" value="SOR60275.1"/>
    <property type="molecule type" value="Genomic_DNA"/>
</dbReference>
<dbReference type="AlphaFoldDB" id="A0AAQ1SMD5"/>
<dbReference type="Proteomes" id="UP000234460">
    <property type="component" value="Chromosome LMANV2"/>
</dbReference>
<comment type="caution">
    <text evidence="1">The sequence shown here is derived from an EMBL/GenBank/DDBJ whole genome shotgun (WGS) entry which is preliminary data.</text>
</comment>
<protein>
    <submittedName>
        <fullName evidence="1">Uncharacterized protein</fullName>
    </submittedName>
</protein>
<name>A0AAQ1SMD5_LEPIR</name>